<dbReference type="eggNOG" id="KOG1982">
    <property type="taxonomic scope" value="Eukaryota"/>
</dbReference>
<accession>M7BX26</accession>
<organism evidence="2 3">
    <name type="scientific">Chelonia mydas</name>
    <name type="common">Green sea-turtle</name>
    <name type="synonym">Chelonia agassizi</name>
    <dbReference type="NCBI Taxonomy" id="8469"/>
    <lineage>
        <taxon>Eukaryota</taxon>
        <taxon>Metazoa</taxon>
        <taxon>Chordata</taxon>
        <taxon>Craniata</taxon>
        <taxon>Vertebrata</taxon>
        <taxon>Euteleostomi</taxon>
        <taxon>Archelosauria</taxon>
        <taxon>Testudinata</taxon>
        <taxon>Testudines</taxon>
        <taxon>Cryptodira</taxon>
        <taxon>Durocryptodira</taxon>
        <taxon>Americhelydia</taxon>
        <taxon>Chelonioidea</taxon>
        <taxon>Cheloniidae</taxon>
        <taxon>Chelonia</taxon>
    </lineage>
</organism>
<reference evidence="3" key="1">
    <citation type="journal article" date="2013" name="Nat. Genet.">
        <title>The draft genomes of soft-shell turtle and green sea turtle yield insights into the development and evolution of the turtle-specific body plan.</title>
        <authorList>
            <person name="Wang Z."/>
            <person name="Pascual-Anaya J."/>
            <person name="Zadissa A."/>
            <person name="Li W."/>
            <person name="Niimura Y."/>
            <person name="Huang Z."/>
            <person name="Li C."/>
            <person name="White S."/>
            <person name="Xiong Z."/>
            <person name="Fang D."/>
            <person name="Wang B."/>
            <person name="Ming Y."/>
            <person name="Chen Y."/>
            <person name="Zheng Y."/>
            <person name="Kuraku S."/>
            <person name="Pignatelli M."/>
            <person name="Herrero J."/>
            <person name="Beal K."/>
            <person name="Nozawa M."/>
            <person name="Li Q."/>
            <person name="Wang J."/>
            <person name="Zhang H."/>
            <person name="Yu L."/>
            <person name="Shigenobu S."/>
            <person name="Wang J."/>
            <person name="Liu J."/>
            <person name="Flicek P."/>
            <person name="Searle S."/>
            <person name="Wang J."/>
            <person name="Kuratani S."/>
            <person name="Yin Y."/>
            <person name="Aken B."/>
            <person name="Zhang G."/>
            <person name="Irie N."/>
        </authorList>
    </citation>
    <scope>NUCLEOTIDE SEQUENCE [LARGE SCALE GENOMIC DNA]</scope>
</reference>
<sequence>MAAFSSAEDGWSLPPQQGDRGCWKPAVCMNFCEAFLAFLKKVVTEDDPQLVHLFAWEPGSPVSYTQHRGAEHVFLPAWYVETMSGGKSPD</sequence>
<name>M7BX26_CHEMY</name>
<dbReference type="AlphaFoldDB" id="M7BX26"/>
<protein>
    <submittedName>
        <fullName evidence="2">Protein Dom3Z</fullName>
    </submittedName>
</protein>
<dbReference type="STRING" id="8469.M7BX26"/>
<keyword evidence="3" id="KW-1185">Reference proteome</keyword>
<proteinExistence type="predicted"/>
<dbReference type="InterPro" id="IPR013961">
    <property type="entry name" value="RAI1"/>
</dbReference>
<gene>
    <name evidence="2" type="ORF">UY3_00985</name>
</gene>
<evidence type="ECO:0000259" key="1">
    <source>
        <dbReference type="Pfam" id="PF08652"/>
    </source>
</evidence>
<evidence type="ECO:0000313" key="2">
    <source>
        <dbReference type="EMBL" id="EMP41759.1"/>
    </source>
</evidence>
<evidence type="ECO:0000313" key="3">
    <source>
        <dbReference type="Proteomes" id="UP000031443"/>
    </source>
</evidence>
<dbReference type="EMBL" id="KB483964">
    <property type="protein sequence ID" value="EMP41759.1"/>
    <property type="molecule type" value="Genomic_DNA"/>
</dbReference>
<feature type="domain" description="RAI1-like" evidence="1">
    <location>
        <begin position="19"/>
        <end position="80"/>
    </location>
</feature>
<dbReference type="Pfam" id="PF08652">
    <property type="entry name" value="RAI1"/>
    <property type="match status" value="1"/>
</dbReference>
<dbReference type="Proteomes" id="UP000031443">
    <property type="component" value="Unassembled WGS sequence"/>
</dbReference>